<proteinExistence type="predicted"/>
<dbReference type="EMBL" id="SNRY01003501">
    <property type="protein sequence ID" value="KAA6320738.1"/>
    <property type="molecule type" value="Genomic_DNA"/>
</dbReference>
<gene>
    <name evidence="1" type="ORF">EZS27_029526</name>
</gene>
<organism evidence="1">
    <name type="scientific">termite gut metagenome</name>
    <dbReference type="NCBI Taxonomy" id="433724"/>
    <lineage>
        <taxon>unclassified sequences</taxon>
        <taxon>metagenomes</taxon>
        <taxon>organismal metagenomes</taxon>
    </lineage>
</organism>
<feature type="non-terminal residue" evidence="1">
    <location>
        <position position="51"/>
    </location>
</feature>
<evidence type="ECO:0000313" key="1">
    <source>
        <dbReference type="EMBL" id="KAA6320738.1"/>
    </source>
</evidence>
<reference evidence="1" key="1">
    <citation type="submission" date="2019-03" db="EMBL/GenBank/DDBJ databases">
        <title>Single cell metagenomics reveals metabolic interactions within the superorganism composed of flagellate Streblomastix strix and complex community of Bacteroidetes bacteria on its surface.</title>
        <authorList>
            <person name="Treitli S.C."/>
            <person name="Kolisko M."/>
            <person name="Husnik F."/>
            <person name="Keeling P."/>
            <person name="Hampl V."/>
        </authorList>
    </citation>
    <scope>NUCLEOTIDE SEQUENCE</scope>
    <source>
        <strain evidence="1">STM</strain>
    </source>
</reference>
<name>A0A5J4QIF1_9ZZZZ</name>
<comment type="caution">
    <text evidence="1">The sequence shown here is derived from an EMBL/GenBank/DDBJ whole genome shotgun (WGS) entry which is preliminary data.</text>
</comment>
<accession>A0A5J4QIF1</accession>
<sequence>MGMDSHAIFCTRLALCIRNDGSGYHVQTFGAFKCRHSALHQLALLAMGDKT</sequence>
<dbReference type="AlphaFoldDB" id="A0A5J4QIF1"/>
<protein>
    <submittedName>
        <fullName evidence="1">Uncharacterized protein</fullName>
    </submittedName>
</protein>